<dbReference type="EMBL" id="JABVBA010000005">
    <property type="protein sequence ID" value="NVF11536.1"/>
    <property type="molecule type" value="Genomic_DNA"/>
</dbReference>
<evidence type="ECO:0000313" key="2">
    <source>
        <dbReference type="EMBL" id="NVF11536.1"/>
    </source>
</evidence>
<name>A0ABX2NA14_9FIRM</name>
<comment type="caution">
    <text evidence="2">The sequence shown here is derived from an EMBL/GenBank/DDBJ whole genome shotgun (WGS) entry which is preliminary data.</text>
</comment>
<feature type="domain" description="Alpha-L-glutamate ligase-related protein ATP-grasp" evidence="1">
    <location>
        <begin position="144"/>
        <end position="331"/>
    </location>
</feature>
<evidence type="ECO:0000259" key="1">
    <source>
        <dbReference type="Pfam" id="PF14397"/>
    </source>
</evidence>
<accession>A0ABX2NA14</accession>
<dbReference type="Gene3D" id="3.30.470.20">
    <property type="entry name" value="ATP-grasp fold, B domain"/>
    <property type="match status" value="1"/>
</dbReference>
<dbReference type="InterPro" id="IPR039523">
    <property type="entry name" value="RimK-rel_E_lig_ATP-grasp"/>
</dbReference>
<dbReference type="RefSeq" id="WP_176269735.1">
    <property type="nucleotide sequence ID" value="NZ_JABVBA010000005.1"/>
</dbReference>
<dbReference type="Pfam" id="PF14397">
    <property type="entry name" value="ATPgrasp_ST"/>
    <property type="match status" value="1"/>
</dbReference>
<dbReference type="GO" id="GO:0016740">
    <property type="term" value="F:transferase activity"/>
    <property type="evidence" value="ECO:0007669"/>
    <property type="project" value="UniProtKB-KW"/>
</dbReference>
<sequence>MRSSYRKKLDDLNIKLESLYRMYSYKKAAKLRRKRMKGGFNCDKEYKEEVLPYWRKFGLKPDKLWFEIFSDRDKKVDPRYIPDDLWYGKIVPYFSNTQFRRFGEDKCMHYKFFDNLKRPRTIVKNMACVFYDSNMNVIKEDKAIEIILSHKGEFLVKPSIDSGEGRLIHFFDENTNSKESIKEAIDNLKANYIFQESVEQHEDLKRLNPSSLNTIRVVTLFFKGEVHILSSILRIGGNGAKVDNIGAGGFACHINEDGKLDYRGVNRKAQWVTEGHGNIKFADVVVPSYNKILDLIDQTHKNLPHFKLIGWDFCIDKNGEPIFIEYNTCPGPNQITCGPTFGDITEEVLDEVFVKQSLKYAQN</sequence>
<protein>
    <submittedName>
        <fullName evidence="2">Hexapeptide transferase</fullName>
    </submittedName>
</protein>
<proteinExistence type="predicted"/>
<evidence type="ECO:0000313" key="3">
    <source>
        <dbReference type="Proteomes" id="UP000540919"/>
    </source>
</evidence>
<keyword evidence="2" id="KW-0808">Transferase</keyword>
<dbReference type="Proteomes" id="UP000540919">
    <property type="component" value="Unassembled WGS sequence"/>
</dbReference>
<organism evidence="2 3">
    <name type="scientific">Anaerococcus faecalis</name>
    <dbReference type="NCBI Taxonomy" id="2742993"/>
    <lineage>
        <taxon>Bacteria</taxon>
        <taxon>Bacillati</taxon>
        <taxon>Bacillota</taxon>
        <taxon>Tissierellia</taxon>
        <taxon>Tissierellales</taxon>
        <taxon>Peptoniphilaceae</taxon>
        <taxon>Anaerococcus</taxon>
    </lineage>
</organism>
<keyword evidence="3" id="KW-1185">Reference proteome</keyword>
<reference evidence="2 3" key="1">
    <citation type="submission" date="2020-06" db="EMBL/GenBank/DDBJ databases">
        <title>Anaerococcus sp. nov., isolated form swine feces.</title>
        <authorList>
            <person name="Yu S."/>
        </authorList>
    </citation>
    <scope>NUCLEOTIDE SEQUENCE [LARGE SCALE GENOMIC DNA]</scope>
    <source>
        <strain evidence="2 3">AGMB00486</strain>
    </source>
</reference>
<gene>
    <name evidence="2" type="ORF">HV819_06005</name>
</gene>
<dbReference type="SUPFAM" id="SSF56059">
    <property type="entry name" value="Glutathione synthetase ATP-binding domain-like"/>
    <property type="match status" value="1"/>
</dbReference>